<dbReference type="SUPFAM" id="SSF47226">
    <property type="entry name" value="Histidine-containing phosphotransfer domain, HPT domain"/>
    <property type="match status" value="2"/>
</dbReference>
<name>A0A139SRQ4_9GAMM</name>
<accession>A0A139SRQ4</accession>
<comment type="caution">
    <text evidence="2">The sequence shown here is derived from an EMBL/GenBank/DDBJ whole genome shotgun (WGS) entry which is preliminary data.</text>
</comment>
<proteinExistence type="predicted"/>
<sequence>MTVAANSLGLVQSELFVALETIETALGQFIAEKNPELLEQVRENLQQVRGTLRLIEFSSADFLLQEIDRLLTTCVQSPDNRLPALLSSLHALRRHLECNEGACRQYSEFLLPVINALRKAHDENPLPESFFFRCKLAAPRPQVAPALLDNQSRNLMARRLRQMYQVGLLGILREQNAQASIKLMARAFERLDKLFAASRGDKLFWVGAAVLESLENGGLLLRKERRKLFSQLDRELRQRLQNPEHESPKELYKELLYLLALSTSESPRTRELRSSFELPVLPFTDHDLREHRQLLLRPDRSVMQSLTQAVREELISIQEIVDLIGRGSHGEESLTSLKIQLGLLANTLAMIDLPAASTSLKQQIPRVEQWTRSAQVPTAELGKLADTLLLTENLLSRLERGETQLAKEDAVDEQFQAFIRQQLAEARIAAIDEARIGLVQARKALMNWIEADGDKIHLAEVPEGLATVCGGLWFLGQTRTLQLVQGCRDYIKEHILSAEKMPAEQHLEVLADALTSLEYYLESGSALQQNGSQSEALLLATQSLNSLGVAVAA</sequence>
<evidence type="ECO:0000313" key="3">
    <source>
        <dbReference type="Proteomes" id="UP000072660"/>
    </source>
</evidence>
<dbReference type="Pfam" id="PF26379">
    <property type="entry name" value="FimL_2nd"/>
    <property type="match status" value="1"/>
</dbReference>
<dbReference type="InterPro" id="IPR058661">
    <property type="entry name" value="FimL_2nd"/>
</dbReference>
<dbReference type="InterPro" id="IPR036641">
    <property type="entry name" value="HPT_dom_sf"/>
</dbReference>
<organism evidence="2 3">
    <name type="scientific">Ventosimonas gracilis</name>
    <dbReference type="NCBI Taxonomy" id="1680762"/>
    <lineage>
        <taxon>Bacteria</taxon>
        <taxon>Pseudomonadati</taxon>
        <taxon>Pseudomonadota</taxon>
        <taxon>Gammaproteobacteria</taxon>
        <taxon>Pseudomonadales</taxon>
        <taxon>Ventosimonadaceae</taxon>
        <taxon>Ventosimonas</taxon>
    </lineage>
</organism>
<dbReference type="OrthoDB" id="9803176at2"/>
<dbReference type="RefSeq" id="WP_068390861.1">
    <property type="nucleotide sequence ID" value="NZ_LSZO01000166.1"/>
</dbReference>
<feature type="domain" description="Scaffold protein FimL second" evidence="1">
    <location>
        <begin position="150"/>
        <end position="287"/>
    </location>
</feature>
<protein>
    <recommendedName>
        <fullName evidence="1">Scaffold protein FimL second domain-containing protein</fullName>
    </recommendedName>
</protein>
<evidence type="ECO:0000259" key="1">
    <source>
        <dbReference type="Pfam" id="PF26379"/>
    </source>
</evidence>
<dbReference type="AlphaFoldDB" id="A0A139SRQ4"/>
<reference evidence="2 3" key="1">
    <citation type="submission" date="2016-02" db="EMBL/GenBank/DDBJ databases">
        <authorList>
            <person name="Wen L."/>
            <person name="He K."/>
            <person name="Yang H."/>
        </authorList>
    </citation>
    <scope>NUCLEOTIDE SEQUENCE [LARGE SCALE GENOMIC DNA]</scope>
    <source>
        <strain evidence="2 3">CV58</strain>
    </source>
</reference>
<evidence type="ECO:0000313" key="2">
    <source>
        <dbReference type="EMBL" id="KXU37279.1"/>
    </source>
</evidence>
<dbReference type="GO" id="GO:0000160">
    <property type="term" value="P:phosphorelay signal transduction system"/>
    <property type="evidence" value="ECO:0007669"/>
    <property type="project" value="InterPro"/>
</dbReference>
<gene>
    <name evidence="2" type="ORF">AXE65_03510</name>
</gene>
<dbReference type="EMBL" id="LSZO01000166">
    <property type="protein sequence ID" value="KXU37279.1"/>
    <property type="molecule type" value="Genomic_DNA"/>
</dbReference>
<keyword evidence="3" id="KW-1185">Reference proteome</keyword>
<dbReference type="Proteomes" id="UP000072660">
    <property type="component" value="Unassembled WGS sequence"/>
</dbReference>